<dbReference type="SUPFAM" id="SSF82171">
    <property type="entry name" value="DPP6 N-terminal domain-like"/>
    <property type="match status" value="1"/>
</dbReference>
<dbReference type="InterPro" id="IPR011042">
    <property type="entry name" value="6-blade_b-propeller_TolB-like"/>
</dbReference>
<keyword evidence="2" id="KW-1133">Transmembrane helix</keyword>
<protein>
    <submittedName>
        <fullName evidence="3">Uncharacterized protein</fullName>
    </submittedName>
</protein>
<dbReference type="Proteomes" id="UP000050326">
    <property type="component" value="Unassembled WGS sequence"/>
</dbReference>
<keyword evidence="4" id="KW-1185">Reference proteome</keyword>
<evidence type="ECO:0000313" key="3">
    <source>
        <dbReference type="EMBL" id="KPU46032.1"/>
    </source>
</evidence>
<gene>
    <name evidence="3" type="ORF">OXPF_05130</name>
</gene>
<keyword evidence="2" id="KW-0472">Membrane</keyword>
<dbReference type="RefSeq" id="WP_054873639.1">
    <property type="nucleotide sequence ID" value="NZ_LKET01000016.1"/>
</dbReference>
<proteinExistence type="predicted"/>
<dbReference type="EMBL" id="LKET01000016">
    <property type="protein sequence ID" value="KPU46032.1"/>
    <property type="molecule type" value="Genomic_DNA"/>
</dbReference>
<evidence type="ECO:0000256" key="2">
    <source>
        <dbReference type="SAM" id="Phobius"/>
    </source>
</evidence>
<comment type="caution">
    <text evidence="3">The sequence shown here is derived from an EMBL/GenBank/DDBJ whole genome shotgun (WGS) entry which is preliminary data.</text>
</comment>
<sequence>MGKPSIFNNNYHKIMRRRRMFFRLGIIFVALVIIIVTYDRSIITNFKNMVSNINLFSKADVENDAEEKKQDKDTELEESPQVLPEEPKTSQGEFIFQLTDTEHIFLIYEKLGDNIKFKEINSVNIGIYYDISEDGKAIVFENPRTSDIWLYHVDGKHLKLNPDNYREYKKADIMAVYNNYSWASRPKFLKDGRILYQSNLPWFKKVNSYYLWVVNSDGSNNRLILQKGEQEPATYGDFTPEGDLIIEFGGQKYILNAKTRGIQKIS</sequence>
<feature type="transmembrane region" description="Helical" evidence="2">
    <location>
        <begin position="20"/>
        <end position="38"/>
    </location>
</feature>
<name>A0A0N8NTX3_9CLOT</name>
<dbReference type="AlphaFoldDB" id="A0A0N8NTX3"/>
<keyword evidence="2" id="KW-0812">Transmembrane</keyword>
<accession>A0A0N8NTX3</accession>
<dbReference type="STRING" id="36849.OXPF_05130"/>
<organism evidence="3 4">
    <name type="scientific">Oxobacter pfennigii</name>
    <dbReference type="NCBI Taxonomy" id="36849"/>
    <lineage>
        <taxon>Bacteria</taxon>
        <taxon>Bacillati</taxon>
        <taxon>Bacillota</taxon>
        <taxon>Clostridia</taxon>
        <taxon>Eubacteriales</taxon>
        <taxon>Clostridiaceae</taxon>
        <taxon>Oxobacter</taxon>
    </lineage>
</organism>
<dbReference type="Gene3D" id="2.120.10.30">
    <property type="entry name" value="TolB, C-terminal domain"/>
    <property type="match status" value="1"/>
</dbReference>
<evidence type="ECO:0000313" key="4">
    <source>
        <dbReference type="Proteomes" id="UP000050326"/>
    </source>
</evidence>
<reference evidence="3 4" key="1">
    <citation type="submission" date="2015-09" db="EMBL/GenBank/DDBJ databases">
        <title>Genome sequence of Oxobacter pfennigii DSM 3222.</title>
        <authorList>
            <person name="Poehlein A."/>
            <person name="Bengelsdorf F.R."/>
            <person name="Schiel-Bengelsdorf B."/>
            <person name="Duerre P."/>
            <person name="Daniel R."/>
        </authorList>
    </citation>
    <scope>NUCLEOTIDE SEQUENCE [LARGE SCALE GENOMIC DNA]</scope>
    <source>
        <strain evidence="3 4">DSM 3222</strain>
    </source>
</reference>
<evidence type="ECO:0000256" key="1">
    <source>
        <dbReference type="SAM" id="MobiDB-lite"/>
    </source>
</evidence>
<feature type="region of interest" description="Disordered" evidence="1">
    <location>
        <begin position="64"/>
        <end position="88"/>
    </location>
</feature>
<dbReference type="OrthoDB" id="1952449at2"/>